<evidence type="ECO:0000313" key="1">
    <source>
        <dbReference type="EMBL" id="JAE10555.1"/>
    </source>
</evidence>
<dbReference type="EMBL" id="GBRH01187341">
    <property type="protein sequence ID" value="JAE10555.1"/>
    <property type="molecule type" value="Transcribed_RNA"/>
</dbReference>
<dbReference type="AlphaFoldDB" id="A0A0A9FBZ9"/>
<reference evidence="1" key="1">
    <citation type="submission" date="2014-09" db="EMBL/GenBank/DDBJ databases">
        <authorList>
            <person name="Magalhaes I.L.F."/>
            <person name="Oliveira U."/>
            <person name="Santos F.R."/>
            <person name="Vidigal T.H.D.A."/>
            <person name="Brescovit A.D."/>
            <person name="Santos A.J."/>
        </authorList>
    </citation>
    <scope>NUCLEOTIDE SEQUENCE</scope>
    <source>
        <tissue evidence="1">Shoot tissue taken approximately 20 cm above the soil surface</tissue>
    </source>
</reference>
<accession>A0A0A9FBZ9</accession>
<reference evidence="1" key="2">
    <citation type="journal article" date="2015" name="Data Brief">
        <title>Shoot transcriptome of the giant reed, Arundo donax.</title>
        <authorList>
            <person name="Barrero R.A."/>
            <person name="Guerrero F.D."/>
            <person name="Moolhuijzen P."/>
            <person name="Goolsby J.A."/>
            <person name="Tidwell J."/>
            <person name="Bellgard S.E."/>
            <person name="Bellgard M.I."/>
        </authorList>
    </citation>
    <scope>NUCLEOTIDE SEQUENCE</scope>
    <source>
        <tissue evidence="1">Shoot tissue taken approximately 20 cm above the soil surface</tissue>
    </source>
</reference>
<name>A0A0A9FBZ9_ARUDO</name>
<proteinExistence type="predicted"/>
<sequence>MSLVIEKDSLRIVVAILRIFLSKFKFKNHNVWQYIHISYWANLVPKSDFTHSYRSYNPHMDSNTVYIHLISNLAPTQVFPNIFLNRTDNHLYAL</sequence>
<organism evidence="1">
    <name type="scientific">Arundo donax</name>
    <name type="common">Giant reed</name>
    <name type="synonym">Donax arundinaceus</name>
    <dbReference type="NCBI Taxonomy" id="35708"/>
    <lineage>
        <taxon>Eukaryota</taxon>
        <taxon>Viridiplantae</taxon>
        <taxon>Streptophyta</taxon>
        <taxon>Embryophyta</taxon>
        <taxon>Tracheophyta</taxon>
        <taxon>Spermatophyta</taxon>
        <taxon>Magnoliopsida</taxon>
        <taxon>Liliopsida</taxon>
        <taxon>Poales</taxon>
        <taxon>Poaceae</taxon>
        <taxon>PACMAD clade</taxon>
        <taxon>Arundinoideae</taxon>
        <taxon>Arundineae</taxon>
        <taxon>Arundo</taxon>
    </lineage>
</organism>
<protein>
    <submittedName>
        <fullName evidence="1">Uncharacterized protein</fullName>
    </submittedName>
</protein>